<dbReference type="AlphaFoldDB" id="A0AAP0X1F3"/>
<evidence type="ECO:0000313" key="1">
    <source>
        <dbReference type="EMBL" id="KAK9282488.1"/>
    </source>
</evidence>
<sequence length="202" mass="22067">MSAPPYNLDDYSPSSTIIPFERPLPLLRGPVPAGSTDDPSIGPFVLAFRDAQAWRSAYRACESKLIEQCEGGARIGCSLSASSKCKPPWWRALIGRISSSDFAERAKCEEHETEICMSAAKENCVRFAKEKCLNPFRDARVAVRERKVDSREVSKLISLASASNGSAMANSIGVIQLGSWLSSKFVYEVTNCRGSDLLGPDK</sequence>
<evidence type="ECO:0000313" key="2">
    <source>
        <dbReference type="Proteomes" id="UP001415857"/>
    </source>
</evidence>
<name>A0AAP0X1F3_LIQFO</name>
<protein>
    <submittedName>
        <fullName evidence="1">Uncharacterized protein</fullName>
    </submittedName>
</protein>
<organism evidence="1 2">
    <name type="scientific">Liquidambar formosana</name>
    <name type="common">Formosan gum</name>
    <dbReference type="NCBI Taxonomy" id="63359"/>
    <lineage>
        <taxon>Eukaryota</taxon>
        <taxon>Viridiplantae</taxon>
        <taxon>Streptophyta</taxon>
        <taxon>Embryophyta</taxon>
        <taxon>Tracheophyta</taxon>
        <taxon>Spermatophyta</taxon>
        <taxon>Magnoliopsida</taxon>
        <taxon>eudicotyledons</taxon>
        <taxon>Gunneridae</taxon>
        <taxon>Pentapetalae</taxon>
        <taxon>Saxifragales</taxon>
        <taxon>Altingiaceae</taxon>
        <taxon>Liquidambar</taxon>
    </lineage>
</organism>
<keyword evidence="2" id="KW-1185">Reference proteome</keyword>
<dbReference type="PANTHER" id="PTHR36773">
    <property type="entry name" value="EXPRESSED PROTEIN"/>
    <property type="match status" value="1"/>
</dbReference>
<accession>A0AAP0X1F3</accession>
<dbReference type="Proteomes" id="UP001415857">
    <property type="component" value="Unassembled WGS sequence"/>
</dbReference>
<dbReference type="EMBL" id="JBBPBK010000007">
    <property type="protein sequence ID" value="KAK9282488.1"/>
    <property type="molecule type" value="Genomic_DNA"/>
</dbReference>
<dbReference type="GO" id="GO:0009536">
    <property type="term" value="C:plastid"/>
    <property type="evidence" value="ECO:0007669"/>
    <property type="project" value="TreeGrafter"/>
</dbReference>
<reference evidence="1 2" key="1">
    <citation type="journal article" date="2024" name="Plant J.">
        <title>Genome sequences and population genomics reveal climatic adaptation and genomic divergence between two closely related sweetgum species.</title>
        <authorList>
            <person name="Xu W.Q."/>
            <person name="Ren C.Q."/>
            <person name="Zhang X.Y."/>
            <person name="Comes H.P."/>
            <person name="Liu X.H."/>
            <person name="Li Y.G."/>
            <person name="Kettle C.J."/>
            <person name="Jalonen R."/>
            <person name="Gaisberger H."/>
            <person name="Ma Y.Z."/>
            <person name="Qiu Y.X."/>
        </authorList>
    </citation>
    <scope>NUCLEOTIDE SEQUENCE [LARGE SCALE GENOMIC DNA]</scope>
    <source>
        <strain evidence="1">Hangzhou</strain>
    </source>
</reference>
<comment type="caution">
    <text evidence="1">The sequence shown here is derived from an EMBL/GenBank/DDBJ whole genome shotgun (WGS) entry which is preliminary data.</text>
</comment>
<dbReference type="PANTHER" id="PTHR36773:SF1">
    <property type="entry name" value="EXPRESSED PROTEIN"/>
    <property type="match status" value="1"/>
</dbReference>
<gene>
    <name evidence="1" type="ORF">L1049_005406</name>
</gene>
<proteinExistence type="predicted"/>